<gene>
    <name evidence="7" type="ORF">HUJ06_009133</name>
</gene>
<sequence>MLPALGVYSCDAKAPFGGMDISSDGTYGASAHLDYGMITLLVTDGVRGLQICIEKDSLPSLCLYQCFSLSLELRCYNICLNSKFLSVYIITKKEMQLVGLTSLLLASKYEDFWHPKVKDLISISADSYTRNEMLQWFKLMFRLNVPTPYVFMLRFLKAAQSDMKLERLAFYLIELSLVEYEALKFKPSFLCASAIYVARCTLQIAPAWTTLLSRHAHYEESELSCAFNLLGARNCV</sequence>
<protein>
    <recommendedName>
        <fullName evidence="9">B-like cyclin</fullName>
    </recommendedName>
</protein>
<evidence type="ECO:0008006" key="9">
    <source>
        <dbReference type="Google" id="ProtNLM"/>
    </source>
</evidence>
<dbReference type="PANTHER" id="PTHR10177">
    <property type="entry name" value="CYCLINS"/>
    <property type="match status" value="1"/>
</dbReference>
<evidence type="ECO:0000256" key="4">
    <source>
        <dbReference type="RuleBase" id="RU000383"/>
    </source>
</evidence>
<keyword evidence="3" id="KW-0131">Cell cycle</keyword>
<dbReference type="InterPro" id="IPR036915">
    <property type="entry name" value="Cyclin-like_sf"/>
</dbReference>
<keyword evidence="8" id="KW-1185">Reference proteome</keyword>
<dbReference type="Pfam" id="PF00134">
    <property type="entry name" value="Cyclin_N"/>
    <property type="match status" value="1"/>
</dbReference>
<dbReference type="InterPro" id="IPR013763">
    <property type="entry name" value="Cyclin-like_dom"/>
</dbReference>
<dbReference type="InterPro" id="IPR039361">
    <property type="entry name" value="Cyclin"/>
</dbReference>
<dbReference type="InterPro" id="IPR006671">
    <property type="entry name" value="Cyclin_N"/>
</dbReference>
<dbReference type="Pfam" id="PF02984">
    <property type="entry name" value="Cyclin_C"/>
    <property type="match status" value="1"/>
</dbReference>
<dbReference type="InterPro" id="IPR027443">
    <property type="entry name" value="IPNS-like_sf"/>
</dbReference>
<organism evidence="7 8">
    <name type="scientific">Nelumbo nucifera</name>
    <name type="common">Sacred lotus</name>
    <dbReference type="NCBI Taxonomy" id="4432"/>
    <lineage>
        <taxon>Eukaryota</taxon>
        <taxon>Viridiplantae</taxon>
        <taxon>Streptophyta</taxon>
        <taxon>Embryophyta</taxon>
        <taxon>Tracheophyta</taxon>
        <taxon>Spermatophyta</taxon>
        <taxon>Magnoliopsida</taxon>
        <taxon>Proteales</taxon>
        <taxon>Nelumbonaceae</taxon>
        <taxon>Nelumbo</taxon>
    </lineage>
</organism>
<dbReference type="SMART" id="SM00385">
    <property type="entry name" value="CYCLIN"/>
    <property type="match status" value="2"/>
</dbReference>
<keyword evidence="2 4" id="KW-0195">Cyclin</keyword>
<accession>A0A822Z0J1</accession>
<dbReference type="SMART" id="SM01332">
    <property type="entry name" value="Cyclin_C"/>
    <property type="match status" value="1"/>
</dbReference>
<evidence type="ECO:0000313" key="7">
    <source>
        <dbReference type="EMBL" id="DAD38492.1"/>
    </source>
</evidence>
<evidence type="ECO:0000313" key="8">
    <source>
        <dbReference type="Proteomes" id="UP000607653"/>
    </source>
</evidence>
<dbReference type="InterPro" id="IPR004367">
    <property type="entry name" value="Cyclin_C-dom"/>
</dbReference>
<dbReference type="Gene3D" id="1.10.472.10">
    <property type="entry name" value="Cyclin-like"/>
    <property type="match status" value="2"/>
</dbReference>
<feature type="domain" description="Cyclin-like" evidence="5">
    <location>
        <begin position="150"/>
        <end position="232"/>
    </location>
</feature>
<dbReference type="GO" id="GO:0051301">
    <property type="term" value="P:cell division"/>
    <property type="evidence" value="ECO:0007669"/>
    <property type="project" value="UniProtKB-KW"/>
</dbReference>
<dbReference type="Gene3D" id="2.60.120.330">
    <property type="entry name" value="B-lactam Antibiotic, Isopenicillin N Synthase, Chain"/>
    <property type="match status" value="1"/>
</dbReference>
<feature type="domain" description="Cyclin C-terminal" evidence="6">
    <location>
        <begin position="146"/>
        <end position="236"/>
    </location>
</feature>
<evidence type="ECO:0000256" key="2">
    <source>
        <dbReference type="ARBA" id="ARBA00023127"/>
    </source>
</evidence>
<dbReference type="AlphaFoldDB" id="A0A822Z0J1"/>
<feature type="domain" description="Cyclin-like" evidence="5">
    <location>
        <begin position="56"/>
        <end position="142"/>
    </location>
</feature>
<dbReference type="SUPFAM" id="SSF51197">
    <property type="entry name" value="Clavaminate synthase-like"/>
    <property type="match status" value="1"/>
</dbReference>
<dbReference type="EMBL" id="DUZY01000004">
    <property type="protein sequence ID" value="DAD38492.1"/>
    <property type="molecule type" value="Genomic_DNA"/>
</dbReference>
<evidence type="ECO:0000259" key="5">
    <source>
        <dbReference type="SMART" id="SM00385"/>
    </source>
</evidence>
<reference evidence="7 8" key="1">
    <citation type="journal article" date="2020" name="Mol. Biol. Evol.">
        <title>Distinct Expression and Methylation Patterns for Genes with Different Fates following a Single Whole-Genome Duplication in Flowering Plants.</title>
        <authorList>
            <person name="Shi T."/>
            <person name="Rahmani R.S."/>
            <person name="Gugger P.F."/>
            <person name="Wang M."/>
            <person name="Li H."/>
            <person name="Zhang Y."/>
            <person name="Li Z."/>
            <person name="Wang Q."/>
            <person name="Van de Peer Y."/>
            <person name="Marchal K."/>
            <person name="Chen J."/>
        </authorList>
    </citation>
    <scope>NUCLEOTIDE SEQUENCE [LARGE SCALE GENOMIC DNA]</scope>
    <source>
        <tissue evidence="7">Leaf</tissue>
    </source>
</reference>
<keyword evidence="1" id="KW-0132">Cell division</keyword>
<evidence type="ECO:0000259" key="6">
    <source>
        <dbReference type="SMART" id="SM01332"/>
    </source>
</evidence>
<evidence type="ECO:0000256" key="1">
    <source>
        <dbReference type="ARBA" id="ARBA00022618"/>
    </source>
</evidence>
<dbReference type="Proteomes" id="UP000607653">
    <property type="component" value="Unassembled WGS sequence"/>
</dbReference>
<evidence type="ECO:0000256" key="3">
    <source>
        <dbReference type="ARBA" id="ARBA00023306"/>
    </source>
</evidence>
<comment type="caution">
    <text evidence="7">The sequence shown here is derived from an EMBL/GenBank/DDBJ whole genome shotgun (WGS) entry which is preliminary data.</text>
</comment>
<name>A0A822Z0J1_NELNU</name>
<proteinExistence type="inferred from homology"/>
<comment type="similarity">
    <text evidence="4">Belongs to the cyclin family.</text>
</comment>
<dbReference type="SUPFAM" id="SSF47954">
    <property type="entry name" value="Cyclin-like"/>
    <property type="match status" value="2"/>
</dbReference>